<evidence type="ECO:0000313" key="17">
    <source>
        <dbReference type="EMBL" id="CAB4824727.1"/>
    </source>
</evidence>
<evidence type="ECO:0000256" key="8">
    <source>
        <dbReference type="ARBA" id="ARBA00022989"/>
    </source>
</evidence>
<evidence type="ECO:0000313" key="18">
    <source>
        <dbReference type="EMBL" id="CAB4871604.1"/>
    </source>
</evidence>
<evidence type="ECO:0000256" key="4">
    <source>
        <dbReference type="ARBA" id="ARBA00021581"/>
    </source>
</evidence>
<evidence type="ECO:0000256" key="5">
    <source>
        <dbReference type="ARBA" id="ARBA00022475"/>
    </source>
</evidence>
<feature type="transmembrane region" description="Helical" evidence="12">
    <location>
        <begin position="51"/>
        <end position="70"/>
    </location>
</feature>
<reference evidence="19" key="1">
    <citation type="submission" date="2020-05" db="EMBL/GenBank/DDBJ databases">
        <authorList>
            <person name="Chiriac C."/>
            <person name="Salcher M."/>
            <person name="Ghai R."/>
            <person name="Kavagutti S V."/>
        </authorList>
    </citation>
    <scope>NUCLEOTIDE SEQUENCE</scope>
</reference>
<keyword evidence="7" id="KW-0378">Hydrolase</keyword>
<evidence type="ECO:0000313" key="20">
    <source>
        <dbReference type="EMBL" id="CAB4980481.1"/>
    </source>
</evidence>
<dbReference type="EMBL" id="CAEZYM010000005">
    <property type="protein sequence ID" value="CAB4723259.1"/>
    <property type="molecule type" value="Genomic_DNA"/>
</dbReference>
<comment type="catalytic activity">
    <reaction evidence="11">
        <text>di-trans,octa-cis-undecaprenyl diphosphate + H2O = di-trans,octa-cis-undecaprenyl phosphate + phosphate + H(+)</text>
        <dbReference type="Rhea" id="RHEA:28094"/>
        <dbReference type="ChEBI" id="CHEBI:15377"/>
        <dbReference type="ChEBI" id="CHEBI:15378"/>
        <dbReference type="ChEBI" id="CHEBI:43474"/>
        <dbReference type="ChEBI" id="CHEBI:58405"/>
        <dbReference type="ChEBI" id="CHEBI:60392"/>
        <dbReference type="EC" id="3.6.1.27"/>
    </reaction>
</comment>
<gene>
    <name evidence="14" type="ORF">UFOPK2510_01089</name>
    <name evidence="15" type="ORF">UFOPK2718_00676</name>
    <name evidence="16" type="ORF">UFOPK2936_01048</name>
    <name evidence="17" type="ORF">UFOPK3174_00468</name>
    <name evidence="18" type="ORF">UFOPK3328_01094</name>
    <name evidence="19" type="ORF">UFOPK3779_01097</name>
    <name evidence="20" type="ORF">UFOPK3913_01099</name>
    <name evidence="13" type="ORF">UFOPK4107_01377</name>
</gene>
<feature type="transmembrane region" description="Helical" evidence="12">
    <location>
        <begin position="95"/>
        <end position="113"/>
    </location>
</feature>
<comment type="subcellular location">
    <subcellularLocation>
        <location evidence="1">Cell membrane</location>
        <topology evidence="1">Multi-pass membrane protein</topology>
    </subcellularLocation>
</comment>
<dbReference type="EMBL" id="CAFBOC010000012">
    <property type="protein sequence ID" value="CAB4980481.1"/>
    <property type="molecule type" value="Genomic_DNA"/>
</dbReference>
<dbReference type="GO" id="GO:0005886">
    <property type="term" value="C:plasma membrane"/>
    <property type="evidence" value="ECO:0007669"/>
    <property type="project" value="UniProtKB-SubCell"/>
</dbReference>
<dbReference type="PANTHER" id="PTHR30622:SF4">
    <property type="entry name" value="UNDECAPRENYL-DIPHOSPHATASE"/>
    <property type="match status" value="1"/>
</dbReference>
<proteinExistence type="inferred from homology"/>
<evidence type="ECO:0000256" key="9">
    <source>
        <dbReference type="ARBA" id="ARBA00023136"/>
    </source>
</evidence>
<dbReference type="EMBL" id="CAESAE010000009">
    <property type="protein sequence ID" value="CAB4344307.1"/>
    <property type="molecule type" value="Genomic_DNA"/>
</dbReference>
<feature type="transmembrane region" description="Helical" evidence="12">
    <location>
        <begin position="205"/>
        <end position="225"/>
    </location>
</feature>
<protein>
    <recommendedName>
        <fullName evidence="4">Undecaprenyl-diphosphatase</fullName>
        <ecNumber evidence="3">3.6.1.27</ecNumber>
    </recommendedName>
    <alternativeName>
        <fullName evidence="10">Undecaprenyl pyrophosphate phosphatase</fullName>
    </alternativeName>
</protein>
<evidence type="ECO:0000256" key="11">
    <source>
        <dbReference type="ARBA" id="ARBA00047594"/>
    </source>
</evidence>
<evidence type="ECO:0000256" key="6">
    <source>
        <dbReference type="ARBA" id="ARBA00022692"/>
    </source>
</evidence>
<evidence type="ECO:0000313" key="15">
    <source>
        <dbReference type="EMBL" id="CAB4723259.1"/>
    </source>
</evidence>
<dbReference type="EMBL" id="CAFBNH010000006">
    <property type="protein sequence ID" value="CAB4949495.1"/>
    <property type="molecule type" value="Genomic_DNA"/>
</dbReference>
<evidence type="ECO:0000313" key="14">
    <source>
        <dbReference type="EMBL" id="CAB4697438.1"/>
    </source>
</evidence>
<evidence type="ECO:0000256" key="12">
    <source>
        <dbReference type="SAM" id="Phobius"/>
    </source>
</evidence>
<keyword evidence="6 12" id="KW-0812">Transmembrane</keyword>
<evidence type="ECO:0000256" key="7">
    <source>
        <dbReference type="ARBA" id="ARBA00022801"/>
    </source>
</evidence>
<keyword evidence="5" id="KW-1003">Cell membrane</keyword>
<evidence type="ECO:0000313" key="16">
    <source>
        <dbReference type="EMBL" id="CAB4782702.1"/>
    </source>
</evidence>
<keyword evidence="8 12" id="KW-1133">Transmembrane helix</keyword>
<dbReference type="PANTHER" id="PTHR30622">
    <property type="entry name" value="UNDECAPRENYL-DIPHOSPHATASE"/>
    <property type="match status" value="1"/>
</dbReference>
<feature type="transmembrane region" description="Helical" evidence="12">
    <location>
        <begin position="237"/>
        <end position="261"/>
    </location>
</feature>
<dbReference type="AlphaFoldDB" id="A0A6J7K1V7"/>
<dbReference type="EMBL" id="CAEZZW010000005">
    <property type="protein sequence ID" value="CAB4782702.1"/>
    <property type="molecule type" value="Genomic_DNA"/>
</dbReference>
<evidence type="ECO:0000313" key="13">
    <source>
        <dbReference type="EMBL" id="CAB4344307.1"/>
    </source>
</evidence>
<feature type="transmembrane region" description="Helical" evidence="12">
    <location>
        <begin position="125"/>
        <end position="141"/>
    </location>
</feature>
<feature type="transmembrane region" description="Helical" evidence="12">
    <location>
        <begin position="267"/>
        <end position="285"/>
    </location>
</feature>
<comment type="similarity">
    <text evidence="2">Belongs to the UppP family.</text>
</comment>
<dbReference type="Pfam" id="PF02673">
    <property type="entry name" value="BacA"/>
    <property type="match status" value="1"/>
</dbReference>
<dbReference type="GO" id="GO:0050380">
    <property type="term" value="F:undecaprenyl-diphosphatase activity"/>
    <property type="evidence" value="ECO:0007669"/>
    <property type="project" value="UniProtKB-EC"/>
</dbReference>
<dbReference type="EMBL" id="CAFBLD010000007">
    <property type="protein sequence ID" value="CAB4871604.1"/>
    <property type="molecule type" value="Genomic_DNA"/>
</dbReference>
<evidence type="ECO:0000256" key="10">
    <source>
        <dbReference type="ARBA" id="ARBA00032707"/>
    </source>
</evidence>
<evidence type="ECO:0000256" key="3">
    <source>
        <dbReference type="ARBA" id="ARBA00012374"/>
    </source>
</evidence>
<dbReference type="EMBL" id="CAFABH010000005">
    <property type="protein sequence ID" value="CAB4824727.1"/>
    <property type="molecule type" value="Genomic_DNA"/>
</dbReference>
<evidence type="ECO:0000313" key="19">
    <source>
        <dbReference type="EMBL" id="CAB4949495.1"/>
    </source>
</evidence>
<dbReference type="EC" id="3.6.1.27" evidence="3"/>
<keyword evidence="9 12" id="KW-0472">Membrane</keyword>
<dbReference type="InterPro" id="IPR003824">
    <property type="entry name" value="UppP"/>
</dbReference>
<name>A0A6J7K1V7_9ZZZZ</name>
<organism evidence="19">
    <name type="scientific">freshwater metagenome</name>
    <dbReference type="NCBI Taxonomy" id="449393"/>
    <lineage>
        <taxon>unclassified sequences</taxon>
        <taxon>metagenomes</taxon>
        <taxon>ecological metagenomes</taxon>
    </lineage>
</organism>
<evidence type="ECO:0000256" key="1">
    <source>
        <dbReference type="ARBA" id="ARBA00004651"/>
    </source>
</evidence>
<dbReference type="EMBL" id="CAEZXO010000006">
    <property type="protein sequence ID" value="CAB4697438.1"/>
    <property type="molecule type" value="Genomic_DNA"/>
</dbReference>
<dbReference type="HAMAP" id="MF_01006">
    <property type="entry name" value="Undec_diphosphatase"/>
    <property type="match status" value="1"/>
</dbReference>
<evidence type="ECO:0000256" key="2">
    <source>
        <dbReference type="ARBA" id="ARBA00010621"/>
    </source>
</evidence>
<sequence length="286" mass="31019">MGISYLQAIVTGLIQGITELFPVSSLGHAVLVPAWIGGSWSRFTTDPNSPYLTITIALHLASALALLLVFRNRWIDLASAGFNSLRRRPSIESTVFWRIVIATLPVATLGFIFEKSLRELFSKPFASACFLTINGGLLIVAEKRSRSSRETESIMSENQHIAERVSIGGAIGIGFAQSFALFAGVSRFGISMSAGLLRGLKHSTASDFAFLLALPVILGASIAKLPDLFLAQNSHMAGPILAGSFVSFLATYASITFLVRWFKTRTLYPFAMYCFAIGVISIIRFA</sequence>
<accession>A0A6J7K1V7</accession>